<evidence type="ECO:0000313" key="5">
    <source>
        <dbReference type="EMBL" id="MCR8872865.1"/>
    </source>
</evidence>
<evidence type="ECO:0000256" key="1">
    <source>
        <dbReference type="PROSITE-ProRule" id="PRU00473"/>
    </source>
</evidence>
<keyword evidence="6" id="KW-1185">Reference proteome</keyword>
<dbReference type="InterPro" id="IPR036737">
    <property type="entry name" value="OmpA-like_sf"/>
</dbReference>
<dbReference type="SUPFAM" id="SSF103088">
    <property type="entry name" value="OmpA-like"/>
    <property type="match status" value="1"/>
</dbReference>
<accession>A0AAW5N6Y1</accession>
<dbReference type="PROSITE" id="PS51257">
    <property type="entry name" value="PROKAR_LIPOPROTEIN"/>
    <property type="match status" value="1"/>
</dbReference>
<dbReference type="EMBL" id="JANRHJ010000002">
    <property type="protein sequence ID" value="MCR8872865.1"/>
    <property type="molecule type" value="Genomic_DNA"/>
</dbReference>
<dbReference type="Proteomes" id="UP001204579">
    <property type="component" value="Unassembled WGS sequence"/>
</dbReference>
<dbReference type="PROSITE" id="PS51123">
    <property type="entry name" value="OMPA_2"/>
    <property type="match status" value="1"/>
</dbReference>
<evidence type="ECO:0000313" key="6">
    <source>
        <dbReference type="Proteomes" id="UP001204579"/>
    </source>
</evidence>
<protein>
    <submittedName>
        <fullName evidence="5">OmpA family protein</fullName>
    </submittedName>
</protein>
<dbReference type="InterPro" id="IPR050330">
    <property type="entry name" value="Bact_OuterMem_StrucFunc"/>
</dbReference>
<dbReference type="Gene3D" id="3.30.1330.60">
    <property type="entry name" value="OmpA-like domain"/>
    <property type="match status" value="1"/>
</dbReference>
<dbReference type="RefSeq" id="WP_258335289.1">
    <property type="nucleotide sequence ID" value="NZ_CALULB010000002.1"/>
</dbReference>
<dbReference type="GO" id="GO:0016020">
    <property type="term" value="C:membrane"/>
    <property type="evidence" value="ECO:0007669"/>
    <property type="project" value="UniProtKB-UniRule"/>
</dbReference>
<dbReference type="PANTHER" id="PTHR30329:SF21">
    <property type="entry name" value="LIPOPROTEIN YIAD-RELATED"/>
    <property type="match status" value="1"/>
</dbReference>
<gene>
    <name evidence="5" type="ORF">NW209_02310</name>
</gene>
<feature type="domain" description="OmpA-like" evidence="4">
    <location>
        <begin position="281"/>
        <end position="394"/>
    </location>
</feature>
<keyword evidence="2" id="KW-0175">Coiled coil</keyword>
<sequence length="394" mass="43363">MKQTRLFCLGLTMASCLSAFAATDEPQNDTDKYAVVTNRFNANWFIGVNGGAQMYISDGFKLDDNKWKLVTPAVEINAGKWFTPGIGLRLGVAGYQAKGFSWSPNVGHVYKEIKPGVYGTKWGMIQTHADVMLNFTNLFLGYKENRVYNAIPYASISYLRGVDQSKENELGVGLGFINSFRVSNALNINLELRATAVNDHMDGIVGGKNYEATTAVLVGVSYKLGKKGWNRPNQVSGEEIAAVQSRLKEMHQENQLLRNQIGELQQDLANATQSNGVLPVAACPANLANYVVFFNINKADVSQKEEINLKEIADKIKQYPAAKFRVTGYADEQTGTAAYNEALSKQRAEAVYNVLVNKYNVNPNQLILSYKGGVADLFDGQPRLSRATIVSVSE</sequence>
<keyword evidence="1" id="KW-0472">Membrane</keyword>
<dbReference type="InterPro" id="IPR006665">
    <property type="entry name" value="OmpA-like"/>
</dbReference>
<feature type="chain" id="PRO_5043845954" evidence="3">
    <location>
        <begin position="22"/>
        <end position="394"/>
    </location>
</feature>
<keyword evidence="3" id="KW-0732">Signal</keyword>
<proteinExistence type="predicted"/>
<evidence type="ECO:0000259" key="4">
    <source>
        <dbReference type="PROSITE" id="PS51123"/>
    </source>
</evidence>
<dbReference type="PANTHER" id="PTHR30329">
    <property type="entry name" value="STATOR ELEMENT OF FLAGELLAR MOTOR COMPLEX"/>
    <property type="match status" value="1"/>
</dbReference>
<dbReference type="Pfam" id="PF00691">
    <property type="entry name" value="OmpA"/>
    <property type="match status" value="1"/>
</dbReference>
<feature type="coiled-coil region" evidence="2">
    <location>
        <begin position="240"/>
        <end position="274"/>
    </location>
</feature>
<evidence type="ECO:0000256" key="3">
    <source>
        <dbReference type="SAM" id="SignalP"/>
    </source>
</evidence>
<name>A0AAW5N6Y1_9BACT</name>
<dbReference type="CDD" id="cd07185">
    <property type="entry name" value="OmpA_C-like"/>
    <property type="match status" value="1"/>
</dbReference>
<organism evidence="5 6">
    <name type="scientific">Phocaeicola barnesiae</name>
    <dbReference type="NCBI Taxonomy" id="376804"/>
    <lineage>
        <taxon>Bacteria</taxon>
        <taxon>Pseudomonadati</taxon>
        <taxon>Bacteroidota</taxon>
        <taxon>Bacteroidia</taxon>
        <taxon>Bacteroidales</taxon>
        <taxon>Bacteroidaceae</taxon>
        <taxon>Phocaeicola</taxon>
    </lineage>
</organism>
<evidence type="ECO:0000256" key="2">
    <source>
        <dbReference type="SAM" id="Coils"/>
    </source>
</evidence>
<comment type="caution">
    <text evidence="5">The sequence shown here is derived from an EMBL/GenBank/DDBJ whole genome shotgun (WGS) entry which is preliminary data.</text>
</comment>
<feature type="signal peptide" evidence="3">
    <location>
        <begin position="1"/>
        <end position="21"/>
    </location>
</feature>
<dbReference type="AlphaFoldDB" id="A0AAW5N6Y1"/>
<reference evidence="5 6" key="1">
    <citation type="submission" date="2022-08" db="EMBL/GenBank/DDBJ databases">
        <authorList>
            <person name="Zeman M."/>
            <person name="Kubasova T."/>
        </authorList>
    </citation>
    <scope>NUCLEOTIDE SEQUENCE [LARGE SCALE GENOMIC DNA]</scope>
    <source>
        <strain evidence="5 6">ET62</strain>
    </source>
</reference>